<dbReference type="InterPro" id="IPR004090">
    <property type="entry name" value="Chemotax_Me-accpt_rcpt"/>
</dbReference>
<dbReference type="NCBIfam" id="TIGR00229">
    <property type="entry name" value="sensory_box"/>
    <property type="match status" value="1"/>
</dbReference>
<dbReference type="InterPro" id="IPR003660">
    <property type="entry name" value="HAMP_dom"/>
</dbReference>
<dbReference type="EMBL" id="JAJTWT010000019">
    <property type="protein sequence ID" value="MCE4540620.1"/>
    <property type="molecule type" value="Genomic_DNA"/>
</dbReference>
<evidence type="ECO:0000256" key="1">
    <source>
        <dbReference type="ARBA" id="ARBA00029447"/>
    </source>
</evidence>
<dbReference type="PROSITE" id="PS50885">
    <property type="entry name" value="HAMP"/>
    <property type="match status" value="1"/>
</dbReference>
<dbReference type="PROSITE" id="PS50112">
    <property type="entry name" value="PAS"/>
    <property type="match status" value="1"/>
</dbReference>
<dbReference type="CDD" id="cd11386">
    <property type="entry name" value="MCP_signal"/>
    <property type="match status" value="1"/>
</dbReference>
<dbReference type="SMART" id="SM00304">
    <property type="entry name" value="HAMP"/>
    <property type="match status" value="1"/>
</dbReference>
<evidence type="ECO:0000256" key="2">
    <source>
        <dbReference type="PROSITE-ProRule" id="PRU00284"/>
    </source>
</evidence>
<dbReference type="Gene3D" id="1.10.287.950">
    <property type="entry name" value="Methyl-accepting chemotaxis protein"/>
    <property type="match status" value="1"/>
</dbReference>
<reference evidence="7 8" key="1">
    <citation type="submission" date="2021-12" db="EMBL/GenBank/DDBJ databases">
        <title>Genome seq of p7.</title>
        <authorList>
            <person name="Seo T."/>
        </authorList>
    </citation>
    <scope>NUCLEOTIDE SEQUENCE [LARGE SCALE GENOMIC DNA]</scope>
    <source>
        <strain evidence="7 8">P7</strain>
    </source>
</reference>
<dbReference type="CDD" id="cd00130">
    <property type="entry name" value="PAS"/>
    <property type="match status" value="1"/>
</dbReference>
<dbReference type="InterPro" id="IPR051310">
    <property type="entry name" value="MCP_chemotaxis"/>
</dbReference>
<protein>
    <submittedName>
        <fullName evidence="7">Methyl-accepting chemotaxis protein</fullName>
    </submittedName>
</protein>
<dbReference type="InterPro" id="IPR013655">
    <property type="entry name" value="PAS_fold_3"/>
</dbReference>
<dbReference type="Pfam" id="PF00015">
    <property type="entry name" value="MCPsignal"/>
    <property type="match status" value="1"/>
</dbReference>
<keyword evidence="3" id="KW-1133">Transmembrane helix</keyword>
<gene>
    <name evidence="7" type="ORF">LXT12_25610</name>
</gene>
<comment type="similarity">
    <text evidence="1">Belongs to the methyl-accepting chemotaxis (MCP) protein family.</text>
</comment>
<dbReference type="CDD" id="cd06225">
    <property type="entry name" value="HAMP"/>
    <property type="match status" value="1"/>
</dbReference>
<dbReference type="PRINTS" id="PR00260">
    <property type="entry name" value="CHEMTRNSDUCR"/>
</dbReference>
<keyword evidence="8" id="KW-1185">Reference proteome</keyword>
<dbReference type="Proteomes" id="UP001201463">
    <property type="component" value="Unassembled WGS sequence"/>
</dbReference>
<dbReference type="SMART" id="SM00283">
    <property type="entry name" value="MA"/>
    <property type="match status" value="1"/>
</dbReference>
<dbReference type="RefSeq" id="WP_233395177.1">
    <property type="nucleotide sequence ID" value="NZ_JAJTWT010000019.1"/>
</dbReference>
<evidence type="ECO:0000259" key="6">
    <source>
        <dbReference type="PROSITE" id="PS50885"/>
    </source>
</evidence>
<feature type="domain" description="Methyl-accepting transducer" evidence="4">
    <location>
        <begin position="270"/>
        <end position="499"/>
    </location>
</feature>
<feature type="domain" description="PAS" evidence="5">
    <location>
        <begin position="21"/>
        <end position="76"/>
    </location>
</feature>
<dbReference type="Pfam" id="PF08447">
    <property type="entry name" value="PAS_3"/>
    <property type="match status" value="1"/>
</dbReference>
<dbReference type="InterPro" id="IPR035965">
    <property type="entry name" value="PAS-like_dom_sf"/>
</dbReference>
<keyword evidence="3" id="KW-0812">Transmembrane</keyword>
<comment type="caution">
    <text evidence="7">The sequence shown here is derived from an EMBL/GenBank/DDBJ whole genome shotgun (WGS) entry which is preliminary data.</text>
</comment>
<proteinExistence type="inferred from homology"/>
<feature type="transmembrane region" description="Helical" evidence="3">
    <location>
        <begin position="172"/>
        <end position="191"/>
    </location>
</feature>
<dbReference type="PANTHER" id="PTHR43531">
    <property type="entry name" value="PROTEIN ICFG"/>
    <property type="match status" value="1"/>
</dbReference>
<dbReference type="SUPFAM" id="SSF58104">
    <property type="entry name" value="Methyl-accepting chemotaxis protein (MCP) signaling domain"/>
    <property type="match status" value="1"/>
</dbReference>
<dbReference type="PROSITE" id="PS50111">
    <property type="entry name" value="CHEMOTAXIS_TRANSDUC_2"/>
    <property type="match status" value="1"/>
</dbReference>
<evidence type="ECO:0000259" key="4">
    <source>
        <dbReference type="PROSITE" id="PS50111"/>
    </source>
</evidence>
<evidence type="ECO:0000313" key="8">
    <source>
        <dbReference type="Proteomes" id="UP001201463"/>
    </source>
</evidence>
<dbReference type="Gene3D" id="3.30.450.20">
    <property type="entry name" value="PAS domain"/>
    <property type="match status" value="1"/>
</dbReference>
<keyword evidence="3" id="KW-0472">Membrane</keyword>
<feature type="domain" description="HAMP" evidence="6">
    <location>
        <begin position="213"/>
        <end position="265"/>
    </location>
</feature>
<dbReference type="PANTHER" id="PTHR43531:SF7">
    <property type="entry name" value="AEROTAXIS RECEPTOR"/>
    <property type="match status" value="1"/>
</dbReference>
<dbReference type="SUPFAM" id="SSF55785">
    <property type="entry name" value="PYP-like sensor domain (PAS domain)"/>
    <property type="match status" value="1"/>
</dbReference>
<organism evidence="7 8">
    <name type="scientific">Pelomonas caseinilytica</name>
    <dbReference type="NCBI Taxonomy" id="2906763"/>
    <lineage>
        <taxon>Bacteria</taxon>
        <taxon>Pseudomonadati</taxon>
        <taxon>Pseudomonadota</taxon>
        <taxon>Betaproteobacteria</taxon>
        <taxon>Burkholderiales</taxon>
        <taxon>Sphaerotilaceae</taxon>
        <taxon>Roseateles</taxon>
    </lineage>
</organism>
<accession>A0ABS8XLP2</accession>
<evidence type="ECO:0000256" key="3">
    <source>
        <dbReference type="SAM" id="Phobius"/>
    </source>
</evidence>
<evidence type="ECO:0000259" key="5">
    <source>
        <dbReference type="PROSITE" id="PS50112"/>
    </source>
</evidence>
<dbReference type="InterPro" id="IPR000014">
    <property type="entry name" value="PAS"/>
</dbReference>
<dbReference type="Pfam" id="PF00672">
    <property type="entry name" value="HAMP"/>
    <property type="match status" value="1"/>
</dbReference>
<sequence length="537" mass="58021">MRKNLPVTQRDYAFPADQTLISITDLKGRITYCNANFVTVSGYTAAELLGQPHNLVRHPDMPEEAFRDMWATIEAGRPWTAIVKNRRKNGDHYWVRANATPVRDGEHTVGYLSVRTKPGDNEVRRFDALYARMRAEAELGRRIHVLHHGQARRADLAGRLLRLFKPELRAKIAGLATFAAAGPLLAAWLAAPGWAQLLAAAASVGLACASLTGLLLRPLRAVVETANLLAGGDLTSQVEVHGQGEVRELQLALAQLTASVRTVVRDVRDEVVHLLDASHEISAGSRDLSARTESQAGSLQESAAAMDEISGTVRQTSELADEGARLAHGTAGIAQRSQEAVHHVYDTMQDIADSSRRVGDIIQVIEGVAFQTNILALNAAVEAARAGEQGRGFAVVAAEVRALAQRTGAAAKEIRALIEESRERIEAGSLRADEARHRMDEVMQAVTRVSGALQQINNASREQSAGVGQVGQAVQHLDSLTQQNAAMVEELAASASAMSEQVGRVHNAIRVFRLLPQDESLAEIDAVALRRSGTDRE</sequence>
<name>A0ABS8XLP2_9BURK</name>
<keyword evidence="2" id="KW-0807">Transducer</keyword>
<dbReference type="InterPro" id="IPR004089">
    <property type="entry name" value="MCPsignal_dom"/>
</dbReference>
<dbReference type="SMART" id="SM00091">
    <property type="entry name" value="PAS"/>
    <property type="match status" value="1"/>
</dbReference>
<evidence type="ECO:0000313" key="7">
    <source>
        <dbReference type="EMBL" id="MCE4540620.1"/>
    </source>
</evidence>